<protein>
    <submittedName>
        <fullName evidence="1">Uncharacterized protein</fullName>
    </submittedName>
</protein>
<sequence length="72" mass="8056">MEGIYNDNMTTTGISSVQLQLPPEIIRLELRASQTHTLCRASSYLGKHDLGCSGHPYSLVKTTRDSIRFDCQ</sequence>
<dbReference type="Proteomes" id="UP000094569">
    <property type="component" value="Unassembled WGS sequence"/>
</dbReference>
<proteinExistence type="predicted"/>
<name>A0A1E3BAL1_ASPCR</name>
<evidence type="ECO:0000313" key="2">
    <source>
        <dbReference type="Proteomes" id="UP000094569"/>
    </source>
</evidence>
<reference evidence="1 2" key="1">
    <citation type="journal article" date="2016" name="BMC Genomics">
        <title>Comparative genomic and transcriptomic analyses of the Fuzhuan brick tea-fermentation fungus Aspergillus cristatus.</title>
        <authorList>
            <person name="Ge Y."/>
            <person name="Wang Y."/>
            <person name="Liu Y."/>
            <person name="Tan Y."/>
            <person name="Ren X."/>
            <person name="Zhang X."/>
            <person name="Hyde K.D."/>
            <person name="Liu Y."/>
            <person name="Liu Z."/>
        </authorList>
    </citation>
    <scope>NUCLEOTIDE SEQUENCE [LARGE SCALE GENOMIC DNA]</scope>
    <source>
        <strain evidence="1 2">GZAAS20.1005</strain>
    </source>
</reference>
<comment type="caution">
    <text evidence="1">The sequence shown here is derived from an EMBL/GenBank/DDBJ whole genome shotgun (WGS) entry which is preliminary data.</text>
</comment>
<organism evidence="1 2">
    <name type="scientific">Aspergillus cristatus</name>
    <name type="common">Chinese Fuzhuan brick tea-fermentation fungus</name>
    <name type="synonym">Eurotium cristatum</name>
    <dbReference type="NCBI Taxonomy" id="573508"/>
    <lineage>
        <taxon>Eukaryota</taxon>
        <taxon>Fungi</taxon>
        <taxon>Dikarya</taxon>
        <taxon>Ascomycota</taxon>
        <taxon>Pezizomycotina</taxon>
        <taxon>Eurotiomycetes</taxon>
        <taxon>Eurotiomycetidae</taxon>
        <taxon>Eurotiales</taxon>
        <taxon>Aspergillaceae</taxon>
        <taxon>Aspergillus</taxon>
        <taxon>Aspergillus subgen. Aspergillus</taxon>
    </lineage>
</organism>
<dbReference type="VEuPathDB" id="FungiDB:SI65_06783"/>
<keyword evidence="2" id="KW-1185">Reference proteome</keyword>
<dbReference type="AlphaFoldDB" id="A0A1E3BAL1"/>
<evidence type="ECO:0000313" key="1">
    <source>
        <dbReference type="EMBL" id="ODM17995.1"/>
    </source>
</evidence>
<gene>
    <name evidence="1" type="ORF">SI65_06783</name>
</gene>
<accession>A0A1E3BAL1</accession>
<dbReference type="EMBL" id="JXNT01000007">
    <property type="protein sequence ID" value="ODM17995.1"/>
    <property type="molecule type" value="Genomic_DNA"/>
</dbReference>